<comment type="caution">
    <text evidence="2">The sequence shown here is derived from an EMBL/GenBank/DDBJ whole genome shotgun (WGS) entry which is preliminary data.</text>
</comment>
<feature type="transmembrane region" description="Helical" evidence="1">
    <location>
        <begin position="6"/>
        <end position="27"/>
    </location>
</feature>
<dbReference type="EMBL" id="BARS01029021">
    <property type="protein sequence ID" value="GAG00411.1"/>
    <property type="molecule type" value="Genomic_DNA"/>
</dbReference>
<feature type="transmembrane region" description="Helical" evidence="1">
    <location>
        <begin position="39"/>
        <end position="63"/>
    </location>
</feature>
<keyword evidence="1" id="KW-1133">Transmembrane helix</keyword>
<protein>
    <submittedName>
        <fullName evidence="2">Uncharacterized protein</fullName>
    </submittedName>
</protein>
<proteinExistence type="predicted"/>
<dbReference type="AlphaFoldDB" id="X0VIM8"/>
<name>X0VIM8_9ZZZZ</name>
<evidence type="ECO:0000313" key="2">
    <source>
        <dbReference type="EMBL" id="GAG00411.1"/>
    </source>
</evidence>
<keyword evidence="1" id="KW-0472">Membrane</keyword>
<keyword evidence="1" id="KW-0812">Transmembrane</keyword>
<feature type="non-terminal residue" evidence="2">
    <location>
        <position position="1"/>
    </location>
</feature>
<evidence type="ECO:0000256" key="1">
    <source>
        <dbReference type="SAM" id="Phobius"/>
    </source>
</evidence>
<organism evidence="2">
    <name type="scientific">marine sediment metagenome</name>
    <dbReference type="NCBI Taxonomy" id="412755"/>
    <lineage>
        <taxon>unclassified sequences</taxon>
        <taxon>metagenomes</taxon>
        <taxon>ecological metagenomes</taxon>
    </lineage>
</organism>
<sequence length="119" mass="13264">LLFLCSLTGGIGGCVYCLRAVYLNACVKKQWDDEWQPWYYIRPFISIICGGISFIFLKTGLIILEAGQNPDSTELGFLALAFFAGLNVDKFLNKIEDIAKATYGIKKSRSAIEGNKQEE</sequence>
<reference evidence="2" key="1">
    <citation type="journal article" date="2014" name="Front. Microbiol.">
        <title>High frequency of phylogenetically diverse reductive dehalogenase-homologous genes in deep subseafloor sedimentary metagenomes.</title>
        <authorList>
            <person name="Kawai M."/>
            <person name="Futagami T."/>
            <person name="Toyoda A."/>
            <person name="Takaki Y."/>
            <person name="Nishi S."/>
            <person name="Hori S."/>
            <person name="Arai W."/>
            <person name="Tsubouchi T."/>
            <person name="Morono Y."/>
            <person name="Uchiyama I."/>
            <person name="Ito T."/>
            <person name="Fujiyama A."/>
            <person name="Inagaki F."/>
            <person name="Takami H."/>
        </authorList>
    </citation>
    <scope>NUCLEOTIDE SEQUENCE</scope>
    <source>
        <strain evidence="2">Expedition CK06-06</strain>
    </source>
</reference>
<accession>X0VIM8</accession>
<gene>
    <name evidence="2" type="ORF">S01H1_45418</name>
</gene>